<dbReference type="KEGG" id="ela:UCREL1_8551"/>
<name>M7SJW4_EUTLA</name>
<keyword evidence="1" id="KW-0285">Flavoprotein</keyword>
<evidence type="ECO:0000313" key="6">
    <source>
        <dbReference type="Proteomes" id="UP000012174"/>
    </source>
</evidence>
<evidence type="ECO:0000256" key="3">
    <source>
        <dbReference type="ARBA" id="ARBA00023002"/>
    </source>
</evidence>
<keyword evidence="3" id="KW-0560">Oxidoreductase</keyword>
<dbReference type="InterPro" id="IPR050346">
    <property type="entry name" value="FMO-like"/>
</dbReference>
<dbReference type="AlphaFoldDB" id="M7SJW4"/>
<dbReference type="PANTHER" id="PTHR23023">
    <property type="entry name" value="DIMETHYLANILINE MONOOXYGENASE"/>
    <property type="match status" value="1"/>
</dbReference>
<gene>
    <name evidence="5" type="ORF">UCREL1_8551</name>
</gene>
<dbReference type="GO" id="GO:0004497">
    <property type="term" value="F:monooxygenase activity"/>
    <property type="evidence" value="ECO:0007669"/>
    <property type="project" value="UniProtKB-KW"/>
</dbReference>
<dbReference type="EMBL" id="KB707063">
    <property type="protein sequence ID" value="EMR64487.1"/>
    <property type="molecule type" value="Genomic_DNA"/>
</dbReference>
<feature type="region of interest" description="Disordered" evidence="4">
    <location>
        <begin position="149"/>
        <end position="170"/>
    </location>
</feature>
<dbReference type="SUPFAM" id="SSF51905">
    <property type="entry name" value="FAD/NAD(P)-binding domain"/>
    <property type="match status" value="1"/>
</dbReference>
<dbReference type="HOGENOM" id="CLU_1180218_0_0_1"/>
<protein>
    <submittedName>
        <fullName evidence="5">Putative thiol-specific monooxygenase protein</fullName>
    </submittedName>
</protein>
<evidence type="ECO:0000256" key="2">
    <source>
        <dbReference type="ARBA" id="ARBA00022827"/>
    </source>
</evidence>
<reference evidence="6" key="1">
    <citation type="journal article" date="2013" name="Genome Announc.">
        <title>Draft genome sequence of the grapevine dieback fungus Eutypa lata UCR-EL1.</title>
        <authorList>
            <person name="Blanco-Ulate B."/>
            <person name="Rolshausen P.E."/>
            <person name="Cantu D."/>
        </authorList>
    </citation>
    <scope>NUCLEOTIDE SEQUENCE [LARGE SCALE GENOMIC DNA]</scope>
    <source>
        <strain evidence="6">UCR-EL1</strain>
    </source>
</reference>
<dbReference type="Gene3D" id="3.50.50.60">
    <property type="entry name" value="FAD/NAD(P)-binding domain"/>
    <property type="match status" value="1"/>
</dbReference>
<dbReference type="InterPro" id="IPR036188">
    <property type="entry name" value="FAD/NAD-bd_sf"/>
</dbReference>
<sequence length="235" mass="26337">MGIGTDIDAIIYCTGYLYTFPFFESLSSPENNNNNNNNPPLVTDGRRVHGLAHHLLHARHPTLAFPGLPQKVIPFPLAEAQMGVVARLWANWLPRPTPAELGRWEQIDEEAWAATARDPRGRKGFHVFGKGEDGRYINAMHDWAMRADGDVTKGEGKKGKGRGKEPPHWGEHDFWQRTIYAEAKMRFEKSGKKAKTLEELGFRFEPEKVVAPEKDDEQGLGRVVPTGDDNLDVAG</sequence>
<keyword evidence="2" id="KW-0274">FAD</keyword>
<organism evidence="5 6">
    <name type="scientific">Eutypa lata (strain UCR-EL1)</name>
    <name type="common">Grapevine dieback disease fungus</name>
    <name type="synonym">Eutypa armeniacae</name>
    <dbReference type="NCBI Taxonomy" id="1287681"/>
    <lineage>
        <taxon>Eukaryota</taxon>
        <taxon>Fungi</taxon>
        <taxon>Dikarya</taxon>
        <taxon>Ascomycota</taxon>
        <taxon>Pezizomycotina</taxon>
        <taxon>Sordariomycetes</taxon>
        <taxon>Xylariomycetidae</taxon>
        <taxon>Xylariales</taxon>
        <taxon>Diatrypaceae</taxon>
        <taxon>Eutypa</taxon>
    </lineage>
</organism>
<evidence type="ECO:0000256" key="1">
    <source>
        <dbReference type="ARBA" id="ARBA00022630"/>
    </source>
</evidence>
<evidence type="ECO:0000256" key="4">
    <source>
        <dbReference type="SAM" id="MobiDB-lite"/>
    </source>
</evidence>
<accession>M7SJW4</accession>
<dbReference type="Proteomes" id="UP000012174">
    <property type="component" value="Unassembled WGS sequence"/>
</dbReference>
<proteinExistence type="predicted"/>
<feature type="compositionally biased region" description="Basic and acidic residues" evidence="4">
    <location>
        <begin position="208"/>
        <end position="219"/>
    </location>
</feature>
<evidence type="ECO:0000313" key="5">
    <source>
        <dbReference type="EMBL" id="EMR64487.1"/>
    </source>
</evidence>
<keyword evidence="6" id="KW-1185">Reference proteome</keyword>
<feature type="region of interest" description="Disordered" evidence="4">
    <location>
        <begin position="208"/>
        <end position="235"/>
    </location>
</feature>
<dbReference type="OrthoDB" id="66881at2759"/>
<dbReference type="eggNOG" id="KOG1399">
    <property type="taxonomic scope" value="Eukaryota"/>
</dbReference>
<keyword evidence="5" id="KW-0503">Monooxygenase</keyword>